<dbReference type="InterPro" id="IPR043502">
    <property type="entry name" value="DNA/RNA_pol_sf"/>
</dbReference>
<dbReference type="SUPFAM" id="SSF56672">
    <property type="entry name" value="DNA/RNA polymerases"/>
    <property type="match status" value="1"/>
</dbReference>
<protein>
    <submittedName>
        <fullName evidence="1">Transmembrane signal receptor</fullName>
    </submittedName>
</protein>
<gene>
    <name evidence="1" type="ORF">LIER_20574</name>
</gene>
<keyword evidence="2" id="KW-1185">Reference proteome</keyword>
<evidence type="ECO:0000313" key="1">
    <source>
        <dbReference type="EMBL" id="GAA0165079.1"/>
    </source>
</evidence>
<dbReference type="AlphaFoldDB" id="A0AAV3QLX4"/>
<dbReference type="CDD" id="cd09272">
    <property type="entry name" value="RNase_HI_RT_Ty1"/>
    <property type="match status" value="1"/>
</dbReference>
<reference evidence="1 2" key="1">
    <citation type="submission" date="2024-01" db="EMBL/GenBank/DDBJ databases">
        <title>The complete chloroplast genome sequence of Lithospermum erythrorhizon: insights into the phylogenetic relationship among Boraginaceae species and the maternal lineages of purple gromwells.</title>
        <authorList>
            <person name="Okada T."/>
            <person name="Watanabe K."/>
        </authorList>
    </citation>
    <scope>NUCLEOTIDE SEQUENCE [LARGE SCALE GENOMIC DNA]</scope>
</reference>
<comment type="caution">
    <text evidence="1">The sequence shown here is derived from an EMBL/GenBank/DDBJ whole genome shotgun (WGS) entry which is preliminary data.</text>
</comment>
<keyword evidence="1" id="KW-0675">Receptor</keyword>
<keyword evidence="1" id="KW-0812">Transmembrane</keyword>
<dbReference type="EMBL" id="BAABME010005246">
    <property type="protein sequence ID" value="GAA0165079.1"/>
    <property type="molecule type" value="Genomic_DNA"/>
</dbReference>
<accession>A0AAV3QLX4</accession>
<proteinExistence type="predicted"/>
<sequence length="265" mass="30476">MKDLGVLKYFLGLLGARTMHFPMEQNHRLDSSTSTPLQDLERYRRLVGRLIYLLFTRPDLSFGVHVLSQFLHEPRQDHGTAALIVVKYFKRSPGQGILLKIDGDLRLTGWCNFDWANCPLTRRSVSGWIVFLGDSPISWKTKKQAIVFRSSAETKYRSMLAVTCELKWLKGLLKSLGVDHPQPMDLKSDSQSALYLAHNPVFHERTKHIEIDCHFLQDAILEGTIRTSNVSTNEQLADIFTKSLRRKQFEFLLRKLGIHDFHAPT</sequence>
<dbReference type="PANTHER" id="PTHR11439:SF470">
    <property type="entry name" value="CYSTEINE-RICH RLK (RECEPTOR-LIKE PROTEIN KINASE) 8"/>
    <property type="match status" value="1"/>
</dbReference>
<keyword evidence="1" id="KW-0472">Membrane</keyword>
<dbReference type="Proteomes" id="UP001454036">
    <property type="component" value="Unassembled WGS sequence"/>
</dbReference>
<dbReference type="PANTHER" id="PTHR11439">
    <property type="entry name" value="GAG-POL-RELATED RETROTRANSPOSON"/>
    <property type="match status" value="1"/>
</dbReference>
<organism evidence="1 2">
    <name type="scientific">Lithospermum erythrorhizon</name>
    <name type="common">Purple gromwell</name>
    <name type="synonym">Lithospermum officinale var. erythrorhizon</name>
    <dbReference type="NCBI Taxonomy" id="34254"/>
    <lineage>
        <taxon>Eukaryota</taxon>
        <taxon>Viridiplantae</taxon>
        <taxon>Streptophyta</taxon>
        <taxon>Embryophyta</taxon>
        <taxon>Tracheophyta</taxon>
        <taxon>Spermatophyta</taxon>
        <taxon>Magnoliopsida</taxon>
        <taxon>eudicotyledons</taxon>
        <taxon>Gunneridae</taxon>
        <taxon>Pentapetalae</taxon>
        <taxon>asterids</taxon>
        <taxon>lamiids</taxon>
        <taxon>Boraginales</taxon>
        <taxon>Boraginaceae</taxon>
        <taxon>Boraginoideae</taxon>
        <taxon>Lithospermeae</taxon>
        <taxon>Lithospermum</taxon>
    </lineage>
</organism>
<name>A0AAV3QLX4_LITER</name>
<evidence type="ECO:0000313" key="2">
    <source>
        <dbReference type="Proteomes" id="UP001454036"/>
    </source>
</evidence>